<dbReference type="InterPro" id="IPR036264">
    <property type="entry name" value="Bact_exopeptidase_dim_dom"/>
</dbReference>
<dbReference type="RefSeq" id="WP_377344801.1">
    <property type="nucleotide sequence ID" value="NZ_JBHLTP010000003.1"/>
</dbReference>
<dbReference type="PANTHER" id="PTHR43808:SF31">
    <property type="entry name" value="N-ACETYL-L-CITRULLINE DEACETYLASE"/>
    <property type="match status" value="1"/>
</dbReference>
<evidence type="ECO:0000256" key="3">
    <source>
        <dbReference type="ARBA" id="ARBA00022670"/>
    </source>
</evidence>
<keyword evidence="4" id="KW-0479">Metal-binding</keyword>
<protein>
    <submittedName>
        <fullName evidence="10">Dipeptidase PepV</fullName>
        <ecNumber evidence="10">3.4.13.-</ecNumber>
    </submittedName>
</protein>
<comment type="cofactor">
    <cofactor evidence="1">
        <name>Zn(2+)</name>
        <dbReference type="ChEBI" id="CHEBI:29105"/>
    </cofactor>
</comment>
<dbReference type="EC" id="3.4.13.-" evidence="10"/>
<dbReference type="Pfam" id="PF01546">
    <property type="entry name" value="Peptidase_M20"/>
    <property type="match status" value="1"/>
</dbReference>
<gene>
    <name evidence="10" type="primary">pepV</name>
    <name evidence="10" type="ORF">ACFFGV_01515</name>
</gene>
<dbReference type="SUPFAM" id="SSF55031">
    <property type="entry name" value="Bacterial exopeptidase dimerisation domain"/>
    <property type="match status" value="1"/>
</dbReference>
<dbReference type="CDD" id="cd03888">
    <property type="entry name" value="M20_PepV"/>
    <property type="match status" value="1"/>
</dbReference>
<dbReference type="PANTHER" id="PTHR43808">
    <property type="entry name" value="ACETYLORNITHINE DEACETYLASE"/>
    <property type="match status" value="1"/>
</dbReference>
<evidence type="ECO:0000256" key="8">
    <source>
        <dbReference type="ARBA" id="ARBA00023049"/>
    </source>
</evidence>
<sequence>MRPEFIVDTMQTEESYLVEKTMELLRIPSVYEEVTIKEGQPFGEPIQQALSWMLQLGEKEGFTVKNVDGYAGHVEWGHGEEIIGILGHLDVVPPGEGWSGSPFQPRLEEGKLIARGAQDDKGPVMAAFLALRWLKDQGVQPTKRIRLIVGTDEERNWECMKHYEQVEEMPSFGFSPDASFPVIHAEKGLYDVELTKQLSFQEQEEVHLISMAGGERLNMVPEKATATIQWKSDAPASLFKSFINEKGWEGTISRRGSLWDIEITGKTAHAMEPANGVNAIIGLMDFLKQLPFSHPVQNTFNWVSIMLGSTRGEPLHIQQADTVSGPLTINVGVVQYREGEITFGLNIRYPVTSDLENWYDAFSSYVSEQGFSIHQVEHLLPIYLPKNHPRVQQLLSVYHKHTGDTSQPIAIGGATYARSLKEGVAFGAMFPDSPDTAHQPDEYVYVRDLMRAAIIYAEVLYELVTE</sequence>
<name>A0ABV6LIQ8_9BACI</name>
<evidence type="ECO:0000313" key="11">
    <source>
        <dbReference type="Proteomes" id="UP001589836"/>
    </source>
</evidence>
<dbReference type="InterPro" id="IPR011650">
    <property type="entry name" value="Peptidase_M20_dimer"/>
</dbReference>
<keyword evidence="11" id="KW-1185">Reference proteome</keyword>
<keyword evidence="5 10" id="KW-0378">Hydrolase</keyword>
<comment type="caution">
    <text evidence="10">The sequence shown here is derived from an EMBL/GenBank/DDBJ whole genome shotgun (WGS) entry which is preliminary data.</text>
</comment>
<keyword evidence="8" id="KW-0482">Metalloprotease</keyword>
<dbReference type="InterPro" id="IPR001261">
    <property type="entry name" value="ArgE/DapE_CS"/>
</dbReference>
<evidence type="ECO:0000256" key="4">
    <source>
        <dbReference type="ARBA" id="ARBA00022723"/>
    </source>
</evidence>
<dbReference type="InterPro" id="IPR010964">
    <property type="entry name" value="M20A_pepV-rel"/>
</dbReference>
<dbReference type="Proteomes" id="UP001589836">
    <property type="component" value="Unassembled WGS sequence"/>
</dbReference>
<evidence type="ECO:0000256" key="7">
    <source>
        <dbReference type="ARBA" id="ARBA00022997"/>
    </source>
</evidence>
<accession>A0ABV6LIQ8</accession>
<evidence type="ECO:0000256" key="5">
    <source>
        <dbReference type="ARBA" id="ARBA00022801"/>
    </source>
</evidence>
<dbReference type="EMBL" id="JBHLTP010000003">
    <property type="protein sequence ID" value="MFC0522265.1"/>
    <property type="molecule type" value="Genomic_DNA"/>
</dbReference>
<keyword evidence="3" id="KW-0645">Protease</keyword>
<dbReference type="GO" id="GO:0016805">
    <property type="term" value="F:dipeptidase activity"/>
    <property type="evidence" value="ECO:0007669"/>
    <property type="project" value="UniProtKB-KW"/>
</dbReference>
<comment type="similarity">
    <text evidence="2">Belongs to the peptidase M20A family.</text>
</comment>
<feature type="domain" description="Peptidase M20 dimerisation" evidence="9">
    <location>
        <begin position="253"/>
        <end position="333"/>
    </location>
</feature>
<dbReference type="NCBIfam" id="TIGR01887">
    <property type="entry name" value="dipeptidaselike"/>
    <property type="match status" value="1"/>
</dbReference>
<proteinExistence type="inferred from homology"/>
<dbReference type="Gene3D" id="3.30.70.360">
    <property type="match status" value="2"/>
</dbReference>
<keyword evidence="6" id="KW-0862">Zinc</keyword>
<reference evidence="10 11" key="1">
    <citation type="submission" date="2024-09" db="EMBL/GenBank/DDBJ databases">
        <authorList>
            <person name="Sun Q."/>
            <person name="Mori K."/>
        </authorList>
    </citation>
    <scope>NUCLEOTIDE SEQUENCE [LARGE SCALE GENOMIC DNA]</scope>
    <source>
        <strain evidence="10 11">NCAIM B.02529</strain>
    </source>
</reference>
<dbReference type="PROSITE" id="PS00758">
    <property type="entry name" value="ARGE_DAPE_CPG2_1"/>
    <property type="match status" value="1"/>
</dbReference>
<keyword evidence="7 10" id="KW-0224">Dipeptidase</keyword>
<dbReference type="InterPro" id="IPR050072">
    <property type="entry name" value="Peptidase_M20A"/>
</dbReference>
<evidence type="ECO:0000256" key="6">
    <source>
        <dbReference type="ARBA" id="ARBA00022833"/>
    </source>
</evidence>
<evidence type="ECO:0000256" key="2">
    <source>
        <dbReference type="ARBA" id="ARBA00006247"/>
    </source>
</evidence>
<evidence type="ECO:0000256" key="1">
    <source>
        <dbReference type="ARBA" id="ARBA00001947"/>
    </source>
</evidence>
<dbReference type="SUPFAM" id="SSF53187">
    <property type="entry name" value="Zn-dependent exopeptidases"/>
    <property type="match status" value="1"/>
</dbReference>
<organism evidence="10 11">
    <name type="scientific">Pontibacillus salicampi</name>
    <dbReference type="NCBI Taxonomy" id="1449801"/>
    <lineage>
        <taxon>Bacteria</taxon>
        <taxon>Bacillati</taxon>
        <taxon>Bacillota</taxon>
        <taxon>Bacilli</taxon>
        <taxon>Bacillales</taxon>
        <taxon>Bacillaceae</taxon>
        <taxon>Pontibacillus</taxon>
    </lineage>
</organism>
<dbReference type="Gene3D" id="3.40.630.10">
    <property type="entry name" value="Zn peptidases"/>
    <property type="match status" value="1"/>
</dbReference>
<dbReference type="Pfam" id="PF07687">
    <property type="entry name" value="M20_dimer"/>
    <property type="match status" value="1"/>
</dbReference>
<evidence type="ECO:0000313" key="10">
    <source>
        <dbReference type="EMBL" id="MFC0522265.1"/>
    </source>
</evidence>
<evidence type="ECO:0000259" key="9">
    <source>
        <dbReference type="Pfam" id="PF07687"/>
    </source>
</evidence>
<dbReference type="NCBIfam" id="NF005591">
    <property type="entry name" value="PRK07318.1"/>
    <property type="match status" value="1"/>
</dbReference>
<dbReference type="InterPro" id="IPR002933">
    <property type="entry name" value="Peptidase_M20"/>
</dbReference>